<evidence type="ECO:0000259" key="2">
    <source>
        <dbReference type="Pfam" id="PF07319"/>
    </source>
</evidence>
<protein>
    <submittedName>
        <fullName evidence="3">Primosomal protein DnaI</fullName>
    </submittedName>
</protein>
<accession>A0A0S4NN82</accession>
<dbReference type="PANTHER" id="PTHR30050">
    <property type="entry name" value="CHROMOSOMAL REPLICATION INITIATOR PROTEIN DNAA"/>
    <property type="match status" value="1"/>
</dbReference>
<dbReference type="RefSeq" id="WP_003675749.1">
    <property type="nucleotide sequence ID" value="NZ_JBKZCG010000001.1"/>
</dbReference>
<sequence>MQSLNKTLQELMRGQNIANNIQQTMKQVYADKDVQTFLNENRDRLSKEAIKRGQSKLYEFFHEKQLIEKGVPTVAPGYSPQLVISAGQIDVTYVPTKQLLERQRQRYIQRLVNSINMPKFIKNASYDDYYLNEDTQTDTRTKAIQAAMDFTDNYQKGEFQPGLYLYGQFGVGKTYLLGAIANELAKSKGVATTMVHFPSFAVEMRNSIKQNNTGEKLDAIKRAPILMLDDIGAGAMTTWVRDDILGVILEYRMQEELPTFFSSNFSMDELQNNHLAINAQGDNEPLKAARIMERIKYLSREIEMEGKNLRDKG</sequence>
<name>A0A0S4NN82_LIMR5</name>
<dbReference type="InterPro" id="IPR002611">
    <property type="entry name" value="IstB_ATP-bd"/>
</dbReference>
<evidence type="ECO:0000259" key="1">
    <source>
        <dbReference type="Pfam" id="PF01695"/>
    </source>
</evidence>
<feature type="domain" description="Primosomal DnaI N-terminal" evidence="2">
    <location>
        <begin position="1"/>
        <end position="93"/>
    </location>
</feature>
<organism evidence="3">
    <name type="scientific">Limosilactobacillus reuteri subsp. suis (strain ATCC 53608 / LMG 31752 / 1063)</name>
    <name type="common">Lactobacillus reuteri</name>
    <dbReference type="NCBI Taxonomy" id="927703"/>
    <lineage>
        <taxon>Bacteria</taxon>
        <taxon>Bacillati</taxon>
        <taxon>Bacillota</taxon>
        <taxon>Bacilli</taxon>
        <taxon>Lactobacillales</taxon>
        <taxon>Lactobacillaceae</taxon>
        <taxon>Limosilactobacillus</taxon>
    </lineage>
</organism>
<dbReference type="HOGENOM" id="CLU_077384_1_0_9"/>
<dbReference type="GO" id="GO:0005524">
    <property type="term" value="F:ATP binding"/>
    <property type="evidence" value="ECO:0007669"/>
    <property type="project" value="InterPro"/>
</dbReference>
<dbReference type="SUPFAM" id="SSF52540">
    <property type="entry name" value="P-loop containing nucleoside triphosphate hydrolases"/>
    <property type="match status" value="1"/>
</dbReference>
<feature type="domain" description="IstB-like ATP-binding" evidence="1">
    <location>
        <begin position="100"/>
        <end position="310"/>
    </location>
</feature>
<reference evidence="3" key="2">
    <citation type="submission" date="2011-05" db="EMBL/GenBank/DDBJ databases">
        <authorList>
            <person name="Davey R."/>
        </authorList>
    </citation>
    <scope>NUCLEOTIDE SEQUENCE</scope>
    <source>
        <strain evidence="3">ATCC 53608</strain>
    </source>
</reference>
<reference evidence="3" key="1">
    <citation type="journal article" date="2011" name="J. Bacteriol.">
        <title>Genome sequence of the vertebrate gut symbiont Lactobacillus reuteri ATCC 53608.</title>
        <authorList>
            <person name="Heavens D."/>
            <person name="Tailford L.E."/>
            <person name="Crossman L."/>
            <person name="Jeffers F."/>
            <person name="Mackenzie D.A."/>
            <person name="Caccamo M."/>
            <person name="Juge N."/>
        </authorList>
    </citation>
    <scope>NUCLEOTIDE SEQUENCE [LARGE SCALE GENOMIC DNA]</scope>
    <source>
        <strain evidence="3">ATCC 53608</strain>
    </source>
</reference>
<gene>
    <name evidence="3" type="ORF">LRATCC53608_1221</name>
</gene>
<dbReference type="EMBL" id="FR854365">
    <property type="protein sequence ID" value="CCC03974.1"/>
    <property type="molecule type" value="Genomic_DNA"/>
</dbReference>
<dbReference type="CDD" id="cd00009">
    <property type="entry name" value="AAA"/>
    <property type="match status" value="1"/>
</dbReference>
<evidence type="ECO:0000313" key="3">
    <source>
        <dbReference type="EMBL" id="CCC03974.1"/>
    </source>
</evidence>
<dbReference type="Pfam" id="PF07319">
    <property type="entry name" value="DnaI_N"/>
    <property type="match status" value="1"/>
</dbReference>
<dbReference type="Gene3D" id="3.40.50.300">
    <property type="entry name" value="P-loop containing nucleotide triphosphate hydrolases"/>
    <property type="match status" value="1"/>
</dbReference>
<dbReference type="AlphaFoldDB" id="A0A0S4NN82"/>
<dbReference type="Pfam" id="PF01695">
    <property type="entry name" value="IstB_IS21"/>
    <property type="match status" value="1"/>
</dbReference>
<dbReference type="PANTHER" id="PTHR30050:SF8">
    <property type="entry name" value="PRIMOSOMAL PROTEIN DNAI"/>
    <property type="match status" value="1"/>
</dbReference>
<dbReference type="InterPro" id="IPR027417">
    <property type="entry name" value="P-loop_NTPase"/>
</dbReference>
<dbReference type="NCBIfam" id="NF006505">
    <property type="entry name" value="PRK08939.1"/>
    <property type="match status" value="1"/>
</dbReference>
<proteinExistence type="predicted"/>
<dbReference type="InterPro" id="IPR009928">
    <property type="entry name" value="DnaI_N"/>
</dbReference>
<dbReference type="GO" id="GO:0006260">
    <property type="term" value="P:DNA replication"/>
    <property type="evidence" value="ECO:0007669"/>
    <property type="project" value="TreeGrafter"/>
</dbReference>
<accession>F8KEV7</accession>